<reference evidence="3" key="1">
    <citation type="submission" date="2002-03" db="EMBL/GenBank/DDBJ databases">
        <authorList>
            <person name="Andersson B."/>
            <person name="Bontempi E.J."/>
        </authorList>
    </citation>
    <scope>NUCLEOTIDE SEQUENCE</scope>
    <source>
        <strain evidence="3">CL Brener</strain>
    </source>
</reference>
<dbReference type="VEuPathDB" id="TriTrypDB:TcCLB.507163.30"/>
<proteinExistence type="predicted"/>
<dbReference type="VEuPathDB" id="TriTrypDB:TcCLB.508219.90"/>
<dbReference type="VEuPathDB" id="TriTrypDB:ECC02_006870"/>
<feature type="compositionally biased region" description="Polar residues" evidence="1">
    <location>
        <begin position="250"/>
        <end position="261"/>
    </location>
</feature>
<dbReference type="VEuPathDB" id="TriTrypDB:BCY84_05687"/>
<feature type="compositionally biased region" description="Low complexity" evidence="1">
    <location>
        <begin position="155"/>
        <end position="169"/>
    </location>
</feature>
<feature type="compositionally biased region" description="Low complexity" evidence="1">
    <location>
        <begin position="277"/>
        <end position="305"/>
    </location>
</feature>
<accession>Q8T302</accession>
<dbReference type="VEuPathDB" id="TriTrypDB:TcBrA4_0023700"/>
<evidence type="ECO:0000256" key="1">
    <source>
        <dbReference type="SAM" id="MobiDB-lite"/>
    </source>
</evidence>
<dbReference type="VEuPathDB" id="TriTrypDB:TcG_10078"/>
<dbReference type="VEuPathDB" id="TriTrypDB:TcG_09299"/>
<feature type="signal peptide" evidence="2">
    <location>
        <begin position="1"/>
        <end position="24"/>
    </location>
</feature>
<dbReference type="VEuPathDB" id="TriTrypDB:TcCL_NonESM03971"/>
<gene>
    <name evidence="3" type="primary">Tcc1j12.3</name>
</gene>
<protein>
    <submittedName>
        <fullName evidence="3">Tcc1j12.3</fullName>
    </submittedName>
</protein>
<feature type="compositionally biased region" description="Low complexity" evidence="1">
    <location>
        <begin position="122"/>
        <end position="136"/>
    </location>
</feature>
<evidence type="ECO:0000256" key="2">
    <source>
        <dbReference type="SAM" id="SignalP"/>
    </source>
</evidence>
<sequence length="340" mass="34073">MVVCLVFRLLLALALLCCCSCVCATEKEQEVVPVDAECAGNDKLGRWRISGKPSWYNCSDSSSGAGKMICDMGVGTCATENAEGRHKGGGVKDGVFTINVSTYPQSMLERWWERNVEPKSANGGIASAASSGAGSSVPQEEAATRDASPTPKPASPAAGAEGSAGTSSPLETPGSAGVNSPAGIAGTGGTTDSSSSAASRAPDLAPSGELPGAARSTSAASSAPESPPDTRPTGGGSHSSHDSPVELQEESSAAPLTQLSQTGEDGSAAEGTEEDAATSTDDTPTSEGNTTAASMPAPLSSAPTTKALENRVGNDACFHDTRPHARLLLVLAALMYGTLG</sequence>
<dbReference type="VEuPathDB" id="TriTrypDB:TcYC6_0038670"/>
<dbReference type="VEuPathDB" id="TriTrypDB:TcCLB.421555.9"/>
<feature type="compositionally biased region" description="Low complexity" evidence="1">
    <location>
        <begin position="180"/>
        <end position="224"/>
    </location>
</feature>
<dbReference type="VEuPathDB" id="TriTrypDB:TCSYLVIO_009042"/>
<evidence type="ECO:0000313" key="3">
    <source>
        <dbReference type="EMBL" id="AAL90889.1"/>
    </source>
</evidence>
<dbReference type="VEuPathDB" id="TriTrypDB:TCDM_11137"/>
<dbReference type="AlphaFoldDB" id="Q8T302"/>
<dbReference type="VEuPathDB" id="TriTrypDB:Tc_MARK_10207"/>
<dbReference type="EMBL" id="AC096945">
    <property type="protein sequence ID" value="AAL90889.1"/>
    <property type="molecule type" value="Genomic_DNA"/>
</dbReference>
<feature type="region of interest" description="Disordered" evidence="1">
    <location>
        <begin position="122"/>
        <end position="305"/>
    </location>
</feature>
<keyword evidence="2" id="KW-0732">Signal</keyword>
<organism evidence="3">
    <name type="scientific">Trypanosoma cruzi</name>
    <dbReference type="NCBI Taxonomy" id="5693"/>
    <lineage>
        <taxon>Eukaryota</taxon>
        <taxon>Discoba</taxon>
        <taxon>Euglenozoa</taxon>
        <taxon>Kinetoplastea</taxon>
        <taxon>Metakinetoplastina</taxon>
        <taxon>Trypanosomatida</taxon>
        <taxon>Trypanosomatidae</taxon>
        <taxon>Trypanosoma</taxon>
        <taxon>Schizotrypanum</taxon>
    </lineage>
</organism>
<name>Q8T302_TRYCR</name>
<feature type="chain" id="PRO_5004314260" evidence="2">
    <location>
        <begin position="25"/>
        <end position="340"/>
    </location>
</feature>